<evidence type="ECO:0000256" key="1">
    <source>
        <dbReference type="SAM" id="SignalP"/>
    </source>
</evidence>
<accession>F2IAZ1</accession>
<gene>
    <name evidence="2" type="ordered locus">Fluta_3343</name>
</gene>
<feature type="chain" id="PRO_5003283252" evidence="1">
    <location>
        <begin position="22"/>
        <end position="345"/>
    </location>
</feature>
<keyword evidence="1" id="KW-0732">Signal</keyword>
<proteinExistence type="predicted"/>
<dbReference type="RefSeq" id="WP_013688082.1">
    <property type="nucleotide sequence ID" value="NC_015321.1"/>
</dbReference>
<dbReference type="HOGENOM" id="CLU_803513_0_0_10"/>
<reference evidence="2 3" key="1">
    <citation type="journal article" date="2011" name="Stand. Genomic Sci.">
        <title>Complete genome sequence of the gliding freshwater bacterium Fluviicola taffensis type strain (RW262).</title>
        <authorList>
            <person name="Woyke T."/>
            <person name="Chertkov O."/>
            <person name="Lapidus A."/>
            <person name="Nolan M."/>
            <person name="Lucas S."/>
            <person name="Del Rio T.G."/>
            <person name="Tice H."/>
            <person name="Cheng J.F."/>
            <person name="Tapia R."/>
            <person name="Han C."/>
            <person name="Goodwin L."/>
            <person name="Pitluck S."/>
            <person name="Liolios K."/>
            <person name="Pagani I."/>
            <person name="Ivanova N."/>
            <person name="Huntemann M."/>
            <person name="Mavromatis K."/>
            <person name="Mikhailova N."/>
            <person name="Pati A."/>
            <person name="Chen A."/>
            <person name="Palaniappan K."/>
            <person name="Land M."/>
            <person name="Hauser L."/>
            <person name="Brambilla E.M."/>
            <person name="Rohde M."/>
            <person name="Mwirichia R."/>
            <person name="Sikorski J."/>
            <person name="Tindall B.J."/>
            <person name="Goker M."/>
            <person name="Bristow J."/>
            <person name="Eisen J.A."/>
            <person name="Markowitz V."/>
            <person name="Hugenholtz P."/>
            <person name="Klenk H.P."/>
            <person name="Kyrpides N.C."/>
        </authorList>
    </citation>
    <scope>NUCLEOTIDE SEQUENCE [LARGE SCALE GENOMIC DNA]</scope>
    <source>
        <strain evidence="3">DSM 16823 / RW262 / RW262</strain>
    </source>
</reference>
<name>F2IAZ1_FLUTR</name>
<organism evidence="2 3">
    <name type="scientific">Fluviicola taffensis (strain DSM 16823 / NCIMB 13979 / RW262)</name>
    <dbReference type="NCBI Taxonomy" id="755732"/>
    <lineage>
        <taxon>Bacteria</taxon>
        <taxon>Pseudomonadati</taxon>
        <taxon>Bacteroidota</taxon>
        <taxon>Flavobacteriia</taxon>
        <taxon>Flavobacteriales</taxon>
        <taxon>Crocinitomicaceae</taxon>
        <taxon>Fluviicola</taxon>
    </lineage>
</organism>
<dbReference type="STRING" id="755732.Fluta_3343"/>
<evidence type="ECO:0000313" key="2">
    <source>
        <dbReference type="EMBL" id="AEA45315.1"/>
    </source>
</evidence>
<evidence type="ECO:0000313" key="3">
    <source>
        <dbReference type="Proteomes" id="UP000007463"/>
    </source>
</evidence>
<sequence length="345" mass="39024" precursor="true">MKKSILSLLIICSFAALNSNAQISLGGLKGKVADKANKKEKASASSNESAAQTEEDKTTPMQYYNYFVSISGTASSLMDNRSGTKYYTLKDDTWVRKLFYDSLKTVYLKKEYKSSDVLRNIREIDTFYTIYPQKLKATVSDESVATMQKLSQNSKETRMQPDFFQLAGDGKIALYHPETMIDMINDYQKKLRKALLIIPGDADILKTMNKTDSLKVDCAEYLASGQYSKDFDTIKELKLDRIRCPKAVNNDAACIAAVKKSFSTMKEKLLRTSISSTEWKVNRNSFGTITDRTMLAYVVYTNAEGKCFIEQGQLYCNYVGGKWENPKFHFFGGDVTEMLIKNAQK</sequence>
<protein>
    <submittedName>
        <fullName evidence="2">Uncharacterized protein</fullName>
    </submittedName>
</protein>
<dbReference type="EMBL" id="CP002542">
    <property type="protein sequence ID" value="AEA45315.1"/>
    <property type="molecule type" value="Genomic_DNA"/>
</dbReference>
<keyword evidence="3" id="KW-1185">Reference proteome</keyword>
<dbReference type="AlphaFoldDB" id="F2IAZ1"/>
<dbReference type="Proteomes" id="UP000007463">
    <property type="component" value="Chromosome"/>
</dbReference>
<reference evidence="3" key="2">
    <citation type="submission" date="2011-02" db="EMBL/GenBank/DDBJ databases">
        <title>The complete genome of Fluviicola taffensis DSM 16823.</title>
        <authorList>
            <consortium name="US DOE Joint Genome Institute (JGI-PGF)"/>
            <person name="Lucas S."/>
            <person name="Copeland A."/>
            <person name="Lapidus A."/>
            <person name="Bruce D."/>
            <person name="Goodwin L."/>
            <person name="Pitluck S."/>
            <person name="Kyrpides N."/>
            <person name="Mavromatis K."/>
            <person name="Ivanova N."/>
            <person name="Mikhailova N."/>
            <person name="Pagani I."/>
            <person name="Chertkov O."/>
            <person name="Detter J.C."/>
            <person name="Han C."/>
            <person name="Tapia R."/>
            <person name="Land M."/>
            <person name="Hauser L."/>
            <person name="Markowitz V."/>
            <person name="Cheng J.-F."/>
            <person name="Hugenholtz P."/>
            <person name="Woyke T."/>
            <person name="Wu D."/>
            <person name="Tindall B."/>
            <person name="Pomrenke H.G."/>
            <person name="Brambilla E."/>
            <person name="Klenk H.-P."/>
            <person name="Eisen J.A."/>
        </authorList>
    </citation>
    <scope>NUCLEOTIDE SEQUENCE [LARGE SCALE GENOMIC DNA]</scope>
    <source>
        <strain evidence="3">DSM 16823 / RW262 / RW262</strain>
    </source>
</reference>
<dbReference type="KEGG" id="fte:Fluta_3343"/>
<feature type="signal peptide" evidence="1">
    <location>
        <begin position="1"/>
        <end position="21"/>
    </location>
</feature>